<reference evidence="2 3" key="1">
    <citation type="submission" date="2017-06" db="EMBL/GenBank/DDBJ databases">
        <authorList>
            <person name="Kim H.J."/>
            <person name="Triplett B.A."/>
        </authorList>
    </citation>
    <scope>NUCLEOTIDE SEQUENCE [LARGE SCALE GENOMIC DNA]</scope>
    <source>
        <strain evidence="2 3">DSM 8800</strain>
    </source>
</reference>
<dbReference type="OrthoDB" id="321887at2157"/>
<feature type="transmembrane region" description="Helical" evidence="1">
    <location>
        <begin position="179"/>
        <end position="201"/>
    </location>
</feature>
<evidence type="ECO:0000256" key="1">
    <source>
        <dbReference type="SAM" id="Phobius"/>
    </source>
</evidence>
<feature type="transmembrane region" description="Helical" evidence="1">
    <location>
        <begin position="57"/>
        <end position="81"/>
    </location>
</feature>
<name>A0A238VLU4_HALVU</name>
<dbReference type="RefSeq" id="WP_089383890.1">
    <property type="nucleotide sequence ID" value="NZ_FZNQ01000003.1"/>
</dbReference>
<evidence type="ECO:0000313" key="2">
    <source>
        <dbReference type="EMBL" id="SNR35134.1"/>
    </source>
</evidence>
<proteinExistence type="predicted"/>
<gene>
    <name evidence="2" type="ORF">SAMN06264855_10386</name>
</gene>
<keyword evidence="1" id="KW-0472">Membrane</keyword>
<feature type="transmembrane region" description="Helical" evidence="1">
    <location>
        <begin position="88"/>
        <end position="105"/>
    </location>
</feature>
<accession>A0A238VLU4</accession>
<keyword evidence="1" id="KW-1133">Transmembrane helix</keyword>
<feature type="transmembrane region" description="Helical" evidence="1">
    <location>
        <begin position="250"/>
        <end position="274"/>
    </location>
</feature>
<organism evidence="2 3">
    <name type="scientific">Halorubrum vacuolatum</name>
    <name type="common">Natronobacterium vacuolatum</name>
    <dbReference type="NCBI Taxonomy" id="63740"/>
    <lineage>
        <taxon>Archaea</taxon>
        <taxon>Methanobacteriati</taxon>
        <taxon>Methanobacteriota</taxon>
        <taxon>Stenosarchaea group</taxon>
        <taxon>Halobacteria</taxon>
        <taxon>Halobacteriales</taxon>
        <taxon>Haloferacaceae</taxon>
        <taxon>Halorubrum</taxon>
    </lineage>
</organism>
<sequence>MEPLEQTTDDWLDSAPRWMLAVGPLVILGAVVLVLFATSPFGDAAAMTEASTTEVLWTITVISVFVGVVPVAIGMLWFPFIRGLDPRWLHAVLALSAGVLAFVAVEMTDEAIGYAVDAPDPLLAGGLAIVAGLVTFGVVGAASRWSHRQLRDSSNQGLGVAYLVAIGLGLHSVGEGIAIAGAFAIGEVGLVMLLVVGFLIHNVTEGPTVVAAVARDSRTPSLFHFAALGLIAGGPLVLGGWLGIVAYSPLLAATLLAVGVGAIVQVVVEVVGLIKLDAPRVLTRLNAAGFVVGVGVMFLLEEVILDIYFGI</sequence>
<protein>
    <submittedName>
        <fullName evidence="2">Zinc transporter, ZIP family</fullName>
    </submittedName>
</protein>
<dbReference type="AlphaFoldDB" id="A0A238VLU4"/>
<feature type="transmembrane region" description="Helical" evidence="1">
    <location>
        <begin position="18"/>
        <end position="37"/>
    </location>
</feature>
<dbReference type="EMBL" id="FZNQ01000003">
    <property type="protein sequence ID" value="SNR35134.1"/>
    <property type="molecule type" value="Genomic_DNA"/>
</dbReference>
<feature type="transmembrane region" description="Helical" evidence="1">
    <location>
        <begin position="125"/>
        <end position="145"/>
    </location>
</feature>
<keyword evidence="3" id="KW-1185">Reference proteome</keyword>
<feature type="transmembrane region" description="Helical" evidence="1">
    <location>
        <begin position="281"/>
        <end position="300"/>
    </location>
</feature>
<evidence type="ECO:0000313" key="3">
    <source>
        <dbReference type="Proteomes" id="UP000198397"/>
    </source>
</evidence>
<feature type="transmembrane region" description="Helical" evidence="1">
    <location>
        <begin position="222"/>
        <end position="244"/>
    </location>
</feature>
<dbReference type="Proteomes" id="UP000198397">
    <property type="component" value="Unassembled WGS sequence"/>
</dbReference>
<feature type="transmembrane region" description="Helical" evidence="1">
    <location>
        <begin position="157"/>
        <end position="173"/>
    </location>
</feature>
<keyword evidence="1" id="KW-0812">Transmembrane</keyword>